<dbReference type="RefSeq" id="WP_271279096.1">
    <property type="nucleotide sequence ID" value="NZ_BAABFD010000009.1"/>
</dbReference>
<feature type="signal peptide" evidence="2">
    <location>
        <begin position="1"/>
        <end position="27"/>
    </location>
</feature>
<evidence type="ECO:0000313" key="4">
    <source>
        <dbReference type="EMBL" id="MDA0645473.1"/>
    </source>
</evidence>
<dbReference type="EMBL" id="JAPNUD010000140">
    <property type="protein sequence ID" value="MDA0645473.1"/>
    <property type="molecule type" value="Genomic_DNA"/>
</dbReference>
<sequence>MRVHGRRKALALAAVLLAGASGCSGSAADPSRTPTAASPSPSADPTPAEPEVTLAEAGEVFTTFVATDSVLRASGDLRLAMEYVRDSEARLTAVAYLSSGGRPPRHEWGSPTLYVPRFAEGAQAVWFSVLADRDGEPTMLTFARNGDWRLSAASRLLDPAHRPDVALDDQGYATAIAGDDRSVTIRPQLIGPLHATVAETGTDGVAAGLIADGPYTTDVASQITEARQKAKKAGFSYDSIFQAGDHPVYALRTGDGGAIIQYSLSRTTTTTTKTAEDDYIPVPDSARWSISAPVVRRNLRLTEIHTYVTAVPPATAPAAAEVVGHEGALTKATGQ</sequence>
<dbReference type="Pfam" id="PF26366">
    <property type="entry name" value="DUF8094"/>
    <property type="match status" value="1"/>
</dbReference>
<dbReference type="PROSITE" id="PS51257">
    <property type="entry name" value="PROKAR_LIPOPROTEIN"/>
    <property type="match status" value="1"/>
</dbReference>
<feature type="compositionally biased region" description="Low complexity" evidence="1">
    <location>
        <begin position="24"/>
        <end position="41"/>
    </location>
</feature>
<dbReference type="InterPro" id="IPR058407">
    <property type="entry name" value="DUF8094"/>
</dbReference>
<comment type="caution">
    <text evidence="4">The sequence shown here is derived from an EMBL/GenBank/DDBJ whole genome shotgun (WGS) entry which is preliminary data.</text>
</comment>
<protein>
    <recommendedName>
        <fullName evidence="3">DUF8094 domain-containing protein</fullName>
    </recommendedName>
</protein>
<keyword evidence="5" id="KW-1185">Reference proteome</keyword>
<feature type="region of interest" description="Disordered" evidence="1">
    <location>
        <begin position="24"/>
        <end position="50"/>
    </location>
</feature>
<evidence type="ECO:0000313" key="5">
    <source>
        <dbReference type="Proteomes" id="UP001212498"/>
    </source>
</evidence>
<proteinExistence type="predicted"/>
<name>A0ABT4T7I3_9ACTN</name>
<evidence type="ECO:0000256" key="2">
    <source>
        <dbReference type="SAM" id="SignalP"/>
    </source>
</evidence>
<keyword evidence="2" id="KW-0732">Signal</keyword>
<dbReference type="Proteomes" id="UP001212498">
    <property type="component" value="Unassembled WGS sequence"/>
</dbReference>
<evidence type="ECO:0000259" key="3">
    <source>
        <dbReference type="Pfam" id="PF26366"/>
    </source>
</evidence>
<feature type="chain" id="PRO_5046114777" description="DUF8094 domain-containing protein" evidence="2">
    <location>
        <begin position="28"/>
        <end position="335"/>
    </location>
</feature>
<gene>
    <name evidence="4" type="ORF">OUY24_33020</name>
</gene>
<organism evidence="4 5">
    <name type="scientific">Nonomuraea ferruginea</name>
    <dbReference type="NCBI Taxonomy" id="46174"/>
    <lineage>
        <taxon>Bacteria</taxon>
        <taxon>Bacillati</taxon>
        <taxon>Actinomycetota</taxon>
        <taxon>Actinomycetes</taxon>
        <taxon>Streptosporangiales</taxon>
        <taxon>Streptosporangiaceae</taxon>
        <taxon>Nonomuraea</taxon>
    </lineage>
</organism>
<reference evidence="4 5" key="1">
    <citation type="submission" date="2022-11" db="EMBL/GenBank/DDBJ databases">
        <title>Nonomuraea corallina sp. nov., a new species of the genus Nonomuraea isolated from sea side sediment in Thai sea.</title>
        <authorList>
            <person name="Ngamcharungchit C."/>
            <person name="Matsumoto A."/>
            <person name="Suriyachadkun C."/>
            <person name="Panbangred W."/>
            <person name="Inahashi Y."/>
            <person name="Intra B."/>
        </authorList>
    </citation>
    <scope>NUCLEOTIDE SEQUENCE [LARGE SCALE GENOMIC DNA]</scope>
    <source>
        <strain evidence="4 5">DSM 43553</strain>
    </source>
</reference>
<accession>A0ABT4T7I3</accession>
<evidence type="ECO:0000256" key="1">
    <source>
        <dbReference type="SAM" id="MobiDB-lite"/>
    </source>
</evidence>
<feature type="domain" description="DUF8094" evidence="3">
    <location>
        <begin position="49"/>
        <end position="334"/>
    </location>
</feature>